<dbReference type="Gene3D" id="2.60.120.10">
    <property type="entry name" value="Jelly Rolls"/>
    <property type="match status" value="2"/>
</dbReference>
<dbReference type="RefSeq" id="WP_211207105.1">
    <property type="nucleotide sequence ID" value="NZ_JAWXXV010000001.1"/>
</dbReference>
<reference evidence="5 6" key="1">
    <citation type="submission" date="2023-11" db="EMBL/GenBank/DDBJ databases">
        <title>MicrobeMod: A computational toolkit for identifying prokaryotic methylation and restriction-modification with nanopore sequencing.</title>
        <authorList>
            <person name="Crits-Christoph A."/>
            <person name="Kang S.C."/>
            <person name="Lee H."/>
            <person name="Ostrov N."/>
        </authorList>
    </citation>
    <scope>NUCLEOTIDE SEQUENCE [LARGE SCALE GENOMIC DNA]</scope>
    <source>
        <strain evidence="5 6">ATCC 14820</strain>
    </source>
</reference>
<dbReference type="InterPro" id="IPR011051">
    <property type="entry name" value="RmlC_Cupin_sf"/>
</dbReference>
<proteinExistence type="inferred from homology"/>
<dbReference type="InterPro" id="IPR041602">
    <property type="entry name" value="Quercetinase_C"/>
</dbReference>
<name>A0ABU4PJF8_9SPHN</name>
<evidence type="ECO:0000313" key="6">
    <source>
        <dbReference type="Proteomes" id="UP001279660"/>
    </source>
</evidence>
<evidence type="ECO:0000313" key="5">
    <source>
        <dbReference type="EMBL" id="MDX5984328.1"/>
    </source>
</evidence>
<sequence length="243" mass="26695">MPTDFLRWRNIVIEKRTFESLGHADHGWLNARHHFSFADYYDPARMGWGAIRVWNDDEIAANSGFPPHPHRDMEIITYVRKGAITHQDSMGNQGRTGAGDVQVMSAGTGVRHAEYNLEAEPTTLFQIWIEPTRTGGSPSWGAKPFPKDDRSGKFVTLASGFPEDAEALPIRADARVLAAMVRAGESITHDVLPGRHAYLVPATGSIEINGERFKARDGAAMDGGQTVTITALEDAELVLVDSE</sequence>
<organism evidence="5 6">
    <name type="scientific">Sphingomonas echinoides</name>
    <dbReference type="NCBI Taxonomy" id="59803"/>
    <lineage>
        <taxon>Bacteria</taxon>
        <taxon>Pseudomonadati</taxon>
        <taxon>Pseudomonadota</taxon>
        <taxon>Alphaproteobacteria</taxon>
        <taxon>Sphingomonadales</taxon>
        <taxon>Sphingomonadaceae</taxon>
        <taxon>Sphingomonas</taxon>
    </lineage>
</organism>
<dbReference type="PANTHER" id="PTHR43212:SF3">
    <property type="entry name" value="QUERCETIN 2,3-DIOXYGENASE"/>
    <property type="match status" value="1"/>
</dbReference>
<feature type="domain" description="Quercetin 2,3-dioxygenase C-terminal cupin" evidence="4">
    <location>
        <begin position="164"/>
        <end position="241"/>
    </location>
</feature>
<dbReference type="PIRSF" id="PIRSF006232">
    <property type="entry name" value="Pirin"/>
    <property type="match status" value="1"/>
</dbReference>
<dbReference type="SUPFAM" id="SSF51182">
    <property type="entry name" value="RmlC-like cupins"/>
    <property type="match status" value="1"/>
</dbReference>
<dbReference type="CDD" id="cd02910">
    <property type="entry name" value="cupin_Yhhw_N"/>
    <property type="match status" value="1"/>
</dbReference>
<dbReference type="InterPro" id="IPR014710">
    <property type="entry name" value="RmlC-like_jellyroll"/>
</dbReference>
<evidence type="ECO:0000259" key="4">
    <source>
        <dbReference type="Pfam" id="PF17954"/>
    </source>
</evidence>
<keyword evidence="6" id="KW-1185">Reference proteome</keyword>
<protein>
    <submittedName>
        <fullName evidence="5">Pirin family protein</fullName>
    </submittedName>
</protein>
<comment type="similarity">
    <text evidence="1 2">Belongs to the pirin family.</text>
</comment>
<evidence type="ECO:0000256" key="1">
    <source>
        <dbReference type="ARBA" id="ARBA00008416"/>
    </source>
</evidence>
<dbReference type="EMBL" id="JAWXXV010000001">
    <property type="protein sequence ID" value="MDX5984328.1"/>
    <property type="molecule type" value="Genomic_DNA"/>
</dbReference>
<dbReference type="InterPro" id="IPR003829">
    <property type="entry name" value="Pirin_N_dom"/>
</dbReference>
<dbReference type="PANTHER" id="PTHR43212">
    <property type="entry name" value="QUERCETIN 2,3-DIOXYGENASE"/>
    <property type="match status" value="1"/>
</dbReference>
<feature type="domain" description="Pirin N-terminal" evidence="3">
    <location>
        <begin position="18"/>
        <end position="129"/>
    </location>
</feature>
<dbReference type="Pfam" id="PF02678">
    <property type="entry name" value="Pirin"/>
    <property type="match status" value="1"/>
</dbReference>
<dbReference type="Pfam" id="PF17954">
    <property type="entry name" value="Pirin_C_2"/>
    <property type="match status" value="1"/>
</dbReference>
<evidence type="ECO:0000259" key="3">
    <source>
        <dbReference type="Pfam" id="PF02678"/>
    </source>
</evidence>
<comment type="caution">
    <text evidence="5">The sequence shown here is derived from an EMBL/GenBank/DDBJ whole genome shotgun (WGS) entry which is preliminary data.</text>
</comment>
<accession>A0ABU4PJF8</accession>
<evidence type="ECO:0000256" key="2">
    <source>
        <dbReference type="RuleBase" id="RU003457"/>
    </source>
</evidence>
<gene>
    <name evidence="5" type="ORF">SIL82_08635</name>
</gene>
<dbReference type="InterPro" id="IPR012093">
    <property type="entry name" value="Pirin"/>
</dbReference>
<dbReference type="Proteomes" id="UP001279660">
    <property type="component" value="Unassembled WGS sequence"/>
</dbReference>